<evidence type="ECO:0000256" key="1">
    <source>
        <dbReference type="ARBA" id="ARBA00007422"/>
    </source>
</evidence>
<dbReference type="CDD" id="cd00311">
    <property type="entry name" value="TIM"/>
    <property type="match status" value="1"/>
</dbReference>
<comment type="caution">
    <text evidence="4">The sequence shown here is derived from an EMBL/GenBank/DDBJ whole genome shotgun (WGS) entry which is preliminary data.</text>
</comment>
<dbReference type="GO" id="GO:0006096">
    <property type="term" value="P:glycolytic process"/>
    <property type="evidence" value="ECO:0007669"/>
    <property type="project" value="UniProtKB-UniPathway"/>
</dbReference>
<protein>
    <recommendedName>
        <fullName evidence="3">Triosephosphate isomerase</fullName>
        <ecNumber evidence="3">5.3.1.1</ecNumber>
    </recommendedName>
</protein>
<evidence type="ECO:0000313" key="5">
    <source>
        <dbReference type="Proteomes" id="UP000231192"/>
    </source>
</evidence>
<dbReference type="EC" id="5.3.1.1" evidence="3"/>
<dbReference type="GO" id="GO:0046166">
    <property type="term" value="P:glyceraldehyde-3-phosphate biosynthetic process"/>
    <property type="evidence" value="ECO:0007669"/>
    <property type="project" value="TreeGrafter"/>
</dbReference>
<comment type="pathway">
    <text evidence="3">Carbohydrate biosynthesis; gluconeogenesis.</text>
</comment>
<dbReference type="AlphaFoldDB" id="A0A2H0UCV9"/>
<accession>A0A2H0UCV9</accession>
<proteinExistence type="inferred from homology"/>
<evidence type="ECO:0000256" key="3">
    <source>
        <dbReference type="RuleBase" id="RU363013"/>
    </source>
</evidence>
<comment type="pathway">
    <text evidence="3">Carbohydrate degradation; glycolysis; D-glyceraldehyde 3-phosphate from glycerone phosphate: step 1/1.</text>
</comment>
<organism evidence="4 5">
    <name type="scientific">Candidatus Kaiserbacteria bacterium CG10_big_fil_rev_8_21_14_0_10_51_14</name>
    <dbReference type="NCBI Taxonomy" id="1974610"/>
    <lineage>
        <taxon>Bacteria</taxon>
        <taxon>Candidatus Kaiseribacteriota</taxon>
    </lineage>
</organism>
<dbReference type="Gene3D" id="3.20.20.70">
    <property type="entry name" value="Aldolase class I"/>
    <property type="match status" value="1"/>
</dbReference>
<dbReference type="SUPFAM" id="SSF51351">
    <property type="entry name" value="Triosephosphate isomerase (TIM)"/>
    <property type="match status" value="1"/>
</dbReference>
<evidence type="ECO:0000256" key="2">
    <source>
        <dbReference type="ARBA" id="ARBA00023235"/>
    </source>
</evidence>
<comment type="similarity">
    <text evidence="1 3">Belongs to the triosephosphate isomerase family.</text>
</comment>
<dbReference type="InterPro" id="IPR035990">
    <property type="entry name" value="TIM_sf"/>
</dbReference>
<dbReference type="GO" id="GO:0005829">
    <property type="term" value="C:cytosol"/>
    <property type="evidence" value="ECO:0007669"/>
    <property type="project" value="TreeGrafter"/>
</dbReference>
<dbReference type="GO" id="GO:0019563">
    <property type="term" value="P:glycerol catabolic process"/>
    <property type="evidence" value="ECO:0007669"/>
    <property type="project" value="TreeGrafter"/>
</dbReference>
<evidence type="ECO:0000313" key="4">
    <source>
        <dbReference type="EMBL" id="PIR84232.1"/>
    </source>
</evidence>
<dbReference type="PANTHER" id="PTHR21139">
    <property type="entry name" value="TRIOSEPHOSPHATE ISOMERASE"/>
    <property type="match status" value="1"/>
</dbReference>
<dbReference type="Proteomes" id="UP000231192">
    <property type="component" value="Unassembled WGS sequence"/>
</dbReference>
<keyword evidence="2 3" id="KW-0413">Isomerase</keyword>
<gene>
    <name evidence="4" type="ORF">COU18_00575</name>
</gene>
<dbReference type="Pfam" id="PF00121">
    <property type="entry name" value="TIM"/>
    <property type="match status" value="1"/>
</dbReference>
<dbReference type="PROSITE" id="PS51440">
    <property type="entry name" value="TIM_2"/>
    <property type="match status" value="1"/>
</dbReference>
<comment type="catalytic activity">
    <reaction evidence="3">
        <text>D-glyceraldehyde 3-phosphate = dihydroxyacetone phosphate</text>
        <dbReference type="Rhea" id="RHEA:18585"/>
        <dbReference type="ChEBI" id="CHEBI:57642"/>
        <dbReference type="ChEBI" id="CHEBI:59776"/>
        <dbReference type="EC" id="5.3.1.1"/>
    </reaction>
</comment>
<name>A0A2H0UCV9_9BACT</name>
<dbReference type="GO" id="GO:0006094">
    <property type="term" value="P:gluconeogenesis"/>
    <property type="evidence" value="ECO:0007669"/>
    <property type="project" value="UniProtKB-UniPathway"/>
</dbReference>
<dbReference type="InterPro" id="IPR013785">
    <property type="entry name" value="Aldolase_TIM"/>
</dbReference>
<keyword evidence="3" id="KW-0963">Cytoplasm</keyword>
<sequence length="251" mass="27504">MKSIVVANWKMHPASWRKAKKLFEATKEAAEYAKNVTLIVAPPALYVRELRAAYKGRRIAFAVQNAHFESEGAFTGEISLAQAKDAGISYAIIGHAERRAMGESNDATRKKVAAALSLGITPILCVGESKRNPDGEYLGIVKEQLRTGLQDVPTSRLLDCLITYEPLWVISPAPSMNPRQMHEMSIFIRKTIVEMHGERGHQVKILYGGSIDESGNAPLMLKGGDVRGLLVGRASLDAEKFATLMNELTNA</sequence>
<keyword evidence="3" id="KW-0312">Gluconeogenesis</keyword>
<dbReference type="InterPro" id="IPR000652">
    <property type="entry name" value="Triosephosphate_isomerase"/>
</dbReference>
<dbReference type="PANTHER" id="PTHR21139:SF42">
    <property type="entry name" value="TRIOSEPHOSPHATE ISOMERASE"/>
    <property type="match status" value="1"/>
</dbReference>
<comment type="subunit">
    <text evidence="3">Homodimer.</text>
</comment>
<reference evidence="5" key="1">
    <citation type="submission" date="2017-09" db="EMBL/GenBank/DDBJ databases">
        <title>Depth-based differentiation of microbial function through sediment-hosted aquifers and enrichment of novel symbionts in the deep terrestrial subsurface.</title>
        <authorList>
            <person name="Probst A.J."/>
            <person name="Ladd B."/>
            <person name="Jarett J.K."/>
            <person name="Geller-Mcgrath D.E."/>
            <person name="Sieber C.M.K."/>
            <person name="Emerson J.B."/>
            <person name="Anantharaman K."/>
            <person name="Thomas B.C."/>
            <person name="Malmstrom R."/>
            <person name="Stieglmeier M."/>
            <person name="Klingl A."/>
            <person name="Woyke T."/>
            <person name="Ryan C.M."/>
            <person name="Banfield J.F."/>
        </authorList>
    </citation>
    <scope>NUCLEOTIDE SEQUENCE [LARGE SCALE GENOMIC DNA]</scope>
</reference>
<dbReference type="GO" id="GO:0004807">
    <property type="term" value="F:triose-phosphate isomerase activity"/>
    <property type="evidence" value="ECO:0007669"/>
    <property type="project" value="UniProtKB-EC"/>
</dbReference>
<comment type="subcellular location">
    <subcellularLocation>
        <location evidence="3">Cytoplasm</location>
    </subcellularLocation>
</comment>
<keyword evidence="3" id="KW-0324">Glycolysis</keyword>
<dbReference type="UniPathway" id="UPA00138"/>
<dbReference type="UniPathway" id="UPA00109">
    <property type="reaction ID" value="UER00189"/>
</dbReference>
<dbReference type="EMBL" id="PFBK01000002">
    <property type="protein sequence ID" value="PIR84232.1"/>
    <property type="molecule type" value="Genomic_DNA"/>
</dbReference>